<dbReference type="Proteomes" id="UP001500305">
    <property type="component" value="Unassembled WGS sequence"/>
</dbReference>
<proteinExistence type="predicted"/>
<keyword evidence="2" id="KW-0472">Membrane</keyword>
<evidence type="ECO:0000256" key="2">
    <source>
        <dbReference type="SAM" id="Phobius"/>
    </source>
</evidence>
<gene>
    <name evidence="3" type="ORF">GCM10010430_36150</name>
</gene>
<evidence type="ECO:0000256" key="1">
    <source>
        <dbReference type="SAM" id="MobiDB-lite"/>
    </source>
</evidence>
<sequence length="51" mass="5637">MDDDPQAEYREAAERHRRGQPDPRAALLAYAFSSVCIALLALALLLSAHSR</sequence>
<name>A0ABN3E6W0_9ACTN</name>
<feature type="region of interest" description="Disordered" evidence="1">
    <location>
        <begin position="1"/>
        <end position="21"/>
    </location>
</feature>
<keyword evidence="2" id="KW-0812">Transmembrane</keyword>
<feature type="transmembrane region" description="Helical" evidence="2">
    <location>
        <begin position="27"/>
        <end position="46"/>
    </location>
</feature>
<accession>A0ABN3E6W0</accession>
<protein>
    <submittedName>
        <fullName evidence="3">Uncharacterized protein</fullName>
    </submittedName>
</protein>
<evidence type="ECO:0000313" key="3">
    <source>
        <dbReference type="EMBL" id="GAA2250117.1"/>
    </source>
</evidence>
<organism evidence="3 4">
    <name type="scientific">Kitasatospora cystarginea</name>
    <dbReference type="NCBI Taxonomy" id="58350"/>
    <lineage>
        <taxon>Bacteria</taxon>
        <taxon>Bacillati</taxon>
        <taxon>Actinomycetota</taxon>
        <taxon>Actinomycetes</taxon>
        <taxon>Kitasatosporales</taxon>
        <taxon>Streptomycetaceae</taxon>
        <taxon>Kitasatospora</taxon>
    </lineage>
</organism>
<evidence type="ECO:0000313" key="4">
    <source>
        <dbReference type="Proteomes" id="UP001500305"/>
    </source>
</evidence>
<reference evidence="3 4" key="1">
    <citation type="journal article" date="2019" name="Int. J. Syst. Evol. Microbiol.">
        <title>The Global Catalogue of Microorganisms (GCM) 10K type strain sequencing project: providing services to taxonomists for standard genome sequencing and annotation.</title>
        <authorList>
            <consortium name="The Broad Institute Genomics Platform"/>
            <consortium name="The Broad Institute Genome Sequencing Center for Infectious Disease"/>
            <person name="Wu L."/>
            <person name="Ma J."/>
        </authorList>
    </citation>
    <scope>NUCLEOTIDE SEQUENCE [LARGE SCALE GENOMIC DNA]</scope>
    <source>
        <strain evidence="3 4">JCM 7356</strain>
    </source>
</reference>
<comment type="caution">
    <text evidence="3">The sequence shown here is derived from an EMBL/GenBank/DDBJ whole genome shotgun (WGS) entry which is preliminary data.</text>
</comment>
<keyword evidence="2" id="KW-1133">Transmembrane helix</keyword>
<dbReference type="RefSeq" id="WP_344637436.1">
    <property type="nucleotide sequence ID" value="NZ_BAAATR010000014.1"/>
</dbReference>
<dbReference type="EMBL" id="BAAATR010000014">
    <property type="protein sequence ID" value="GAA2250117.1"/>
    <property type="molecule type" value="Genomic_DNA"/>
</dbReference>
<keyword evidence="4" id="KW-1185">Reference proteome</keyword>